<feature type="binding site" evidence="16">
    <location>
        <begin position="377"/>
        <end position="382"/>
    </location>
    <ligand>
        <name>substrate</name>
    </ligand>
</feature>
<evidence type="ECO:0000256" key="11">
    <source>
        <dbReference type="ARBA" id="ARBA00033284"/>
    </source>
</evidence>
<evidence type="ECO:0000256" key="5">
    <source>
        <dbReference type="ARBA" id="ARBA00015938"/>
    </source>
</evidence>
<feature type="binding site" evidence="16">
    <location>
        <begin position="307"/>
        <end position="311"/>
    </location>
    <ligand>
        <name>substrate</name>
    </ligand>
</feature>
<keyword evidence="7 14" id="KW-0378">Hydrolase</keyword>
<comment type="subcellular location">
    <subcellularLocation>
        <location evidence="1 15">Cytoplasm</location>
    </subcellularLocation>
</comment>
<dbReference type="GO" id="GO:0005992">
    <property type="term" value="P:trehalose biosynthetic process"/>
    <property type="evidence" value="ECO:0007669"/>
    <property type="project" value="UniProtKB-UniRule"/>
</dbReference>
<dbReference type="GO" id="GO:0033942">
    <property type="term" value="F:4-alpha-D-(1-&gt;4)-alpha-D-glucanotrehalose trehalohydrolase activity"/>
    <property type="evidence" value="ECO:0007669"/>
    <property type="project" value="UniProtKB-EC"/>
</dbReference>
<dbReference type="InterPro" id="IPR012768">
    <property type="entry name" value="Trehalose_TreZ"/>
</dbReference>
<dbReference type="GO" id="GO:0005737">
    <property type="term" value="C:cytoplasm"/>
    <property type="evidence" value="ECO:0007669"/>
    <property type="project" value="UniProtKB-SubCell"/>
</dbReference>
<dbReference type="NCBIfam" id="TIGR02402">
    <property type="entry name" value="trehalose_TreZ"/>
    <property type="match status" value="1"/>
</dbReference>
<evidence type="ECO:0000256" key="7">
    <source>
        <dbReference type="ARBA" id="ARBA00022801"/>
    </source>
</evidence>
<comment type="caution">
    <text evidence="19">The sequence shown here is derived from an EMBL/GenBank/DDBJ whole genome shotgun (WGS) entry which is preliminary data.</text>
</comment>
<evidence type="ECO:0000313" key="19">
    <source>
        <dbReference type="EMBL" id="TQS42216.1"/>
    </source>
</evidence>
<dbReference type="RefSeq" id="WP_142707273.1">
    <property type="nucleotide sequence ID" value="NZ_VIRS01000019.1"/>
</dbReference>
<feature type="site" description="Transition state stabilizer" evidence="17">
    <location>
        <position position="378"/>
    </location>
</feature>
<evidence type="ECO:0000256" key="1">
    <source>
        <dbReference type="ARBA" id="ARBA00004496"/>
    </source>
</evidence>
<reference evidence="19 20" key="1">
    <citation type="submission" date="2019-07" db="EMBL/GenBank/DDBJ databases">
        <title>Cryptosporangium phraense sp. nov., isolated from plant litter.</title>
        <authorList>
            <person name="Suriyachadkun C."/>
        </authorList>
    </citation>
    <scope>NUCLEOTIDE SEQUENCE [LARGE SCALE GENOMIC DNA]</scope>
    <source>
        <strain evidence="19 20">A-T 5661</strain>
    </source>
</reference>
<dbReference type="OrthoDB" id="9800174at2"/>
<dbReference type="EMBL" id="VIRS01000019">
    <property type="protein sequence ID" value="TQS42216.1"/>
    <property type="molecule type" value="Genomic_DNA"/>
</dbReference>
<comment type="catalytic activity">
    <reaction evidence="12 14">
        <text>hydrolysis of (1-&gt;4)-alpha-D-glucosidic linkage in 4-alpha-D-[(1-&gt;4)-alpha-D-glucanosyl]n trehalose to yield trehalose and (1-&gt;4)-alpha-D-glucan.</text>
        <dbReference type="EC" id="3.2.1.141"/>
    </reaction>
</comment>
<organism evidence="19 20">
    <name type="scientific">Cryptosporangium phraense</name>
    <dbReference type="NCBI Taxonomy" id="2593070"/>
    <lineage>
        <taxon>Bacteria</taxon>
        <taxon>Bacillati</taxon>
        <taxon>Actinomycetota</taxon>
        <taxon>Actinomycetes</taxon>
        <taxon>Cryptosporangiales</taxon>
        <taxon>Cryptosporangiaceae</taxon>
        <taxon>Cryptosporangium</taxon>
    </lineage>
</organism>
<evidence type="ECO:0000256" key="4">
    <source>
        <dbReference type="ARBA" id="ARBA00012268"/>
    </source>
</evidence>
<feature type="domain" description="Glycosyl hydrolase family 13 catalytic" evidence="18">
    <location>
        <begin position="100"/>
        <end position="445"/>
    </location>
</feature>
<dbReference type="InterPro" id="IPR014756">
    <property type="entry name" value="Ig_E-set"/>
</dbReference>
<evidence type="ECO:0000256" key="17">
    <source>
        <dbReference type="PIRSR" id="PIRSR006337-3"/>
    </source>
</evidence>
<feature type="active site" description="Nucleophile" evidence="15">
    <location>
        <position position="245"/>
    </location>
</feature>
<evidence type="ECO:0000256" key="8">
    <source>
        <dbReference type="ARBA" id="ARBA00023277"/>
    </source>
</evidence>
<dbReference type="InterPro" id="IPR006047">
    <property type="entry name" value="GH13_cat_dom"/>
</dbReference>
<comment type="similarity">
    <text evidence="3 14">Belongs to the glycosyl hydrolase 13 family.</text>
</comment>
<keyword evidence="8" id="KW-0119">Carbohydrate metabolism</keyword>
<dbReference type="InterPro" id="IPR013783">
    <property type="entry name" value="Ig-like_fold"/>
</dbReference>
<dbReference type="CDD" id="cd02853">
    <property type="entry name" value="E_set_MTHase_like_N"/>
    <property type="match status" value="1"/>
</dbReference>
<evidence type="ECO:0000256" key="14">
    <source>
        <dbReference type="PIRNR" id="PIRNR006337"/>
    </source>
</evidence>
<dbReference type="SMART" id="SM00642">
    <property type="entry name" value="Aamy"/>
    <property type="match status" value="1"/>
</dbReference>
<dbReference type="PANTHER" id="PTHR43651">
    <property type="entry name" value="1,4-ALPHA-GLUCAN-BRANCHING ENZYME"/>
    <property type="match status" value="1"/>
</dbReference>
<dbReference type="Pfam" id="PF00128">
    <property type="entry name" value="Alpha-amylase"/>
    <property type="match status" value="1"/>
</dbReference>
<evidence type="ECO:0000256" key="16">
    <source>
        <dbReference type="PIRSR" id="PIRSR006337-2"/>
    </source>
</evidence>
<dbReference type="CDD" id="cd11325">
    <property type="entry name" value="AmyAc_GTHase"/>
    <property type="match status" value="1"/>
</dbReference>
<keyword evidence="20" id="KW-1185">Reference proteome</keyword>
<dbReference type="UniPathway" id="UPA00299"/>
<evidence type="ECO:0000256" key="2">
    <source>
        <dbReference type="ARBA" id="ARBA00005199"/>
    </source>
</evidence>
<sequence>MTSFSLWAPTPSRVRLRAGGRDTDMQGSPDGWWRAELPDAGPGTDYGFVLDDDAQPLPDPRAAWLPDGVHSLSRVYDQSAYEWGDQAWTGRRLAGSVVYELHVGTFTPDGTFDAAIERLDHLVELGVDLVELLPVNGFNGEYNWGYDGVAWYAVHEPYGGPDGLKRFVDACHGRGLGVVLDVVYNHLGPSGNYLPRFGPYLKAGSNTWGDLVNLDGPQSNEVRRYILDNMLGWLRDFHVDALRLDAVHALADTRAAHLLEEAAREVDVLSTHLNRPLSLIAESDLNDPRLMAPFEAGGYGLTAAWDDDVHHALHALITGERTGYYGDFGAFSTLATVLTGAYFHAGTYSTFRRRVHGRTVDRHNTPGHRFVVSLQNHDQIGNRATGDRLSATLSPGLLTIGAALMLTSPFTPMLFMGEEWGASTPWQFFTSHPEPELAQAVEKGRKAEFAEHGWGDDVPNPQDPETFQRSKLSWAELSEPPHKGLLDTYRELIRLRREVSDLTDPRLDKVSVEYDEEARWVVVYRGDHHAVAANLSSEPRSVPIHRDVTATLFGPEWTGTLPPESVAILKL</sequence>
<evidence type="ECO:0000256" key="6">
    <source>
        <dbReference type="ARBA" id="ARBA00022490"/>
    </source>
</evidence>
<keyword evidence="9 14" id="KW-0326">Glycosidase</keyword>
<dbReference type="PANTHER" id="PTHR43651:SF11">
    <property type="entry name" value="MALTO-OLIGOSYLTREHALOSE TREHALOHYDROLASE"/>
    <property type="match status" value="1"/>
</dbReference>
<accession>A0A545ALM8</accession>
<dbReference type="SUPFAM" id="SSF51445">
    <property type="entry name" value="(Trans)glycosidases"/>
    <property type="match status" value="1"/>
</dbReference>
<evidence type="ECO:0000256" key="9">
    <source>
        <dbReference type="ARBA" id="ARBA00023295"/>
    </source>
</evidence>
<comment type="pathway">
    <text evidence="2 14">Glycan biosynthesis; trehalose biosynthesis.</text>
</comment>
<dbReference type="FunCoup" id="A0A545ALM8">
    <property type="interactions" value="20"/>
</dbReference>
<evidence type="ECO:0000256" key="13">
    <source>
        <dbReference type="NCBIfam" id="TIGR02402"/>
    </source>
</evidence>
<evidence type="ECO:0000256" key="12">
    <source>
        <dbReference type="ARBA" id="ARBA00034013"/>
    </source>
</evidence>
<dbReference type="InterPro" id="IPR044901">
    <property type="entry name" value="Trehalose_TreZ_E-set_sf"/>
</dbReference>
<dbReference type="SUPFAM" id="SSF81296">
    <property type="entry name" value="E set domains"/>
    <property type="match status" value="1"/>
</dbReference>
<proteinExistence type="inferred from homology"/>
<dbReference type="EC" id="3.2.1.141" evidence="4 13"/>
<feature type="binding site" evidence="16">
    <location>
        <begin position="243"/>
        <end position="248"/>
    </location>
    <ligand>
        <name>substrate</name>
    </ligand>
</feature>
<dbReference type="Gene3D" id="2.60.40.10">
    <property type="entry name" value="Immunoglobulins"/>
    <property type="match status" value="1"/>
</dbReference>
<evidence type="ECO:0000256" key="10">
    <source>
        <dbReference type="ARBA" id="ARBA00032057"/>
    </source>
</evidence>
<dbReference type="PIRSF" id="PIRSF006337">
    <property type="entry name" value="Trehalose_TreZ"/>
    <property type="match status" value="1"/>
</dbReference>
<protein>
    <recommendedName>
        <fullName evidence="5 13">Malto-oligosyltrehalose trehalohydrolase</fullName>
        <shortName evidence="14">MTHase</shortName>
        <ecNumber evidence="4 13">3.2.1.141</ecNumber>
    </recommendedName>
    <alternativeName>
        <fullName evidence="11 14">4-alpha-D-((1-&gt;4)-alpha-D-glucano)trehalose trehalohydrolase</fullName>
    </alternativeName>
    <alternativeName>
        <fullName evidence="10 14">Maltooligosyl trehalose trehalohydrolase</fullName>
    </alternativeName>
</protein>
<name>A0A545ALM8_9ACTN</name>
<gene>
    <name evidence="19" type="primary">treZ</name>
    <name evidence="19" type="ORF">FL583_25080</name>
</gene>
<dbReference type="Proteomes" id="UP000317982">
    <property type="component" value="Unassembled WGS sequence"/>
</dbReference>
<dbReference type="Gene3D" id="3.20.20.80">
    <property type="entry name" value="Glycosidases"/>
    <property type="match status" value="1"/>
</dbReference>
<evidence type="ECO:0000313" key="20">
    <source>
        <dbReference type="Proteomes" id="UP000317982"/>
    </source>
</evidence>
<feature type="active site" description="Proton donor" evidence="15">
    <location>
        <position position="282"/>
    </location>
</feature>
<evidence type="ECO:0000259" key="18">
    <source>
        <dbReference type="SMART" id="SM00642"/>
    </source>
</evidence>
<keyword evidence="6" id="KW-0963">Cytoplasm</keyword>
<evidence type="ECO:0000256" key="3">
    <source>
        <dbReference type="ARBA" id="ARBA00008061"/>
    </source>
</evidence>
<dbReference type="InParanoid" id="A0A545ALM8"/>
<dbReference type="InterPro" id="IPR017853">
    <property type="entry name" value="GH"/>
</dbReference>
<dbReference type="AlphaFoldDB" id="A0A545ALM8"/>
<evidence type="ECO:0000256" key="15">
    <source>
        <dbReference type="PIRSR" id="PIRSR006337-1"/>
    </source>
</evidence>
<dbReference type="Gene3D" id="1.10.10.760">
    <property type="entry name" value="E-set domains of sugar-utilizing enzymes"/>
    <property type="match status" value="1"/>
</dbReference>